<sequence length="307" mass="33949">MPDTLPRPKPGATRRPCRGTNCSQRGRTEKPAPLPDNGAMRAMPTLSTERPTALWRLWRWVGSVLALLCASAQAAEAPVTLHYVQRPPYMMAQGEGLVGLTGGPSYQAFKAARVPVQVQETPFARQLLYLKNNGGLDCMIGMFWKAERAAFARYSKPIYQDQPQLILTSADQARRFEPIGTVEALFSDKSLRLLVKLGYSYGGPLDALIERLQPTRRATPDENLHMVRQIKLGMADYMLMAPEEAAVAIEAAGYARSDFALIRFKSMPPGEPRHLLCSQRVPEDVMRRLDAAIKKAGDTERGASALP</sequence>
<evidence type="ECO:0000256" key="1">
    <source>
        <dbReference type="SAM" id="MobiDB-lite"/>
    </source>
</evidence>
<organism evidence="2 3">
    <name type="scientific">Inhella crocodyli</name>
    <dbReference type="NCBI Taxonomy" id="2499851"/>
    <lineage>
        <taxon>Bacteria</taxon>
        <taxon>Pseudomonadati</taxon>
        <taxon>Pseudomonadota</taxon>
        <taxon>Betaproteobacteria</taxon>
        <taxon>Burkholderiales</taxon>
        <taxon>Sphaerotilaceae</taxon>
        <taxon>Inhella</taxon>
    </lineage>
</organism>
<keyword evidence="3" id="KW-1185">Reference proteome</keyword>
<evidence type="ECO:0000313" key="2">
    <source>
        <dbReference type="EMBL" id="RVT88880.1"/>
    </source>
</evidence>
<dbReference type="SUPFAM" id="SSF53850">
    <property type="entry name" value="Periplasmic binding protein-like II"/>
    <property type="match status" value="1"/>
</dbReference>
<comment type="caution">
    <text evidence="2">The sequence shown here is derived from an EMBL/GenBank/DDBJ whole genome shotgun (WGS) entry which is preliminary data.</text>
</comment>
<dbReference type="AlphaFoldDB" id="A0A437LTZ6"/>
<feature type="region of interest" description="Disordered" evidence="1">
    <location>
        <begin position="1"/>
        <end position="42"/>
    </location>
</feature>
<proteinExistence type="predicted"/>
<reference evidence="2 3" key="1">
    <citation type="submission" date="2019-01" db="EMBL/GenBank/DDBJ databases">
        <authorList>
            <person name="Chen W.-M."/>
        </authorList>
    </citation>
    <scope>NUCLEOTIDE SEQUENCE [LARGE SCALE GENOMIC DNA]</scope>
    <source>
        <strain evidence="2 3">CCP-18</strain>
    </source>
</reference>
<evidence type="ECO:0000313" key="3">
    <source>
        <dbReference type="Proteomes" id="UP000288587"/>
    </source>
</evidence>
<dbReference type="Gene3D" id="3.40.190.10">
    <property type="entry name" value="Periplasmic binding protein-like II"/>
    <property type="match status" value="2"/>
</dbReference>
<gene>
    <name evidence="2" type="ORF">EOD73_07910</name>
</gene>
<accession>A0A437LTZ6</accession>
<protein>
    <submittedName>
        <fullName evidence="2">Transporter substrate-binding domain-containing protein</fullName>
    </submittedName>
</protein>
<dbReference type="OrthoDB" id="5456414at2"/>
<dbReference type="Proteomes" id="UP000288587">
    <property type="component" value="Unassembled WGS sequence"/>
</dbReference>
<dbReference type="EMBL" id="SACM01000001">
    <property type="protein sequence ID" value="RVT88880.1"/>
    <property type="molecule type" value="Genomic_DNA"/>
</dbReference>
<name>A0A437LTZ6_9BURK</name>